<evidence type="ECO:0000313" key="2">
    <source>
        <dbReference type="Proteomes" id="UP000486602"/>
    </source>
</evidence>
<organism evidence="1 2">
    <name type="scientific">Cryomorpha ignava</name>
    <dbReference type="NCBI Taxonomy" id="101383"/>
    <lineage>
        <taxon>Bacteria</taxon>
        <taxon>Pseudomonadati</taxon>
        <taxon>Bacteroidota</taxon>
        <taxon>Flavobacteriia</taxon>
        <taxon>Flavobacteriales</taxon>
        <taxon>Cryomorphaceae</taxon>
        <taxon>Cryomorpha</taxon>
    </lineage>
</organism>
<evidence type="ECO:0000313" key="1">
    <source>
        <dbReference type="EMBL" id="NEN24250.1"/>
    </source>
</evidence>
<gene>
    <name evidence="1" type="ORF">G3O08_12125</name>
</gene>
<sequence>MRNINPADVLNKVNDLIMKYPNRLELYKFRAEYLVLTNMHSWAEADYKKIEELMR</sequence>
<protein>
    <submittedName>
        <fullName evidence="1">Uncharacterized protein</fullName>
    </submittedName>
</protein>
<dbReference type="AlphaFoldDB" id="A0A7K3WRE6"/>
<reference evidence="1 2" key="1">
    <citation type="submission" date="2020-02" db="EMBL/GenBank/DDBJ databases">
        <title>Out from the shadows clarifying the taxonomy of the family Cryomorphaceae and related taxa by utilizing the GTDB taxonomic framework.</title>
        <authorList>
            <person name="Bowman J.P."/>
        </authorList>
    </citation>
    <scope>NUCLEOTIDE SEQUENCE [LARGE SCALE GENOMIC DNA]</scope>
    <source>
        <strain evidence="1 2">QSSC 1-22</strain>
    </source>
</reference>
<accession>A0A7K3WRE6</accession>
<dbReference type="Proteomes" id="UP000486602">
    <property type="component" value="Unassembled WGS sequence"/>
</dbReference>
<keyword evidence="2" id="KW-1185">Reference proteome</keyword>
<comment type="caution">
    <text evidence="1">The sequence shown here is derived from an EMBL/GenBank/DDBJ whole genome shotgun (WGS) entry which is preliminary data.</text>
</comment>
<name>A0A7K3WRE6_9FLAO</name>
<dbReference type="EMBL" id="JAAGVY010000022">
    <property type="protein sequence ID" value="NEN24250.1"/>
    <property type="molecule type" value="Genomic_DNA"/>
</dbReference>
<proteinExistence type="predicted"/>
<dbReference type="RefSeq" id="WP_163285643.1">
    <property type="nucleotide sequence ID" value="NZ_JAAGVY010000022.1"/>
</dbReference>